<evidence type="ECO:0000313" key="1">
    <source>
        <dbReference type="EMBL" id="KAI3678988.1"/>
    </source>
</evidence>
<sequence>MASSTSPSSKAPKRHMPPTPPTSLTDLVFNPCNHVARLECDPKYKEFNPISSFLQKSPLRFALTKNPPKMSKMLIGNFWLTCVYDATTNKVSASILSEPTSPDITFGVEDVRRALALPSYDCYDAFPLGTEHDEVVAALNYIHGENDRGRRTLLRRHMGGIWNFFFSHITFCLSKKTGGHDQCPSYLTQLAHAIMFQRKIDYAQYFFHELISVITPPKRPHVAYPRFIWLIINNLLADAIEADHRVVYDYHSPLVTRPLLKRGPLATDNPLLPGMVSFINSPDLQWGDAKDTPVSKGPSSVVAPSSLSLVTPASTHSSQATGTAALAQMTIPPKGPSVVTQVNLHTSKRRHSTSSPPSSPKRKRKVSRANPHTPPTDSSQSAGVEIVPSGPGESATPTATSSVSSPKDACETFGDPHLPSSPSSFGDEDDLVFSPDQGSDFSLHGLSPDHFMVDTCARPGETLVLPKASVEGISRYLDYLQQGQGQDKVTTQAGPSTSAYRSPPHSPESSSSPMATSADGSSSDDLSSSPRSPATDALLQSNAYYEEQSRLLPLPHHPLTPSRCQASAAAARDTPPVPIIPPEILADIQEANIQHRLMGAQFREHQNVLGSLVKVTCDKLLSLETSVAALQAASDARDAEVRRLQAASQAHSAISTQILQSLLSLHQRLDSFLVTPPTAAEGEKQLVVQVSSDSGRQGPTSVVSTDAPTEGELLPSQGIDKGKKKLSADEEAMLSQQQKASAIKAFVCEADRLKLQPPSKVDIQQVAELDSDDILWYRKSLMERKLKSKIVEVKFGTSKRSEIDIRIVISREDGSQQATKFCDLDDYGLSEWYEISELLSKSLSRHKPSVKRSLNTLLEKMKNIGKKYKHSRDEEVQVEILKQMCLSSPPQISHSDKQHIFKDLAAKGMTPSSQNLNLKIPGGPSLGPGTVTGRPYKGVYFLDETETKRFFRHEEISIAHTEFLVAILSLIPVNSQAAFLRHDIMGELHKRQKKE</sequence>
<comment type="caution">
    <text evidence="1">The sequence shown here is derived from an EMBL/GenBank/DDBJ whole genome shotgun (WGS) entry which is preliminary data.</text>
</comment>
<proteinExistence type="predicted"/>
<reference evidence="1 2" key="2">
    <citation type="journal article" date="2022" name="Mol. Ecol. Resour.">
        <title>The genomes of chicory, endive, great burdock and yacon provide insights into Asteraceae paleo-polyploidization history and plant inulin production.</title>
        <authorList>
            <person name="Fan W."/>
            <person name="Wang S."/>
            <person name="Wang H."/>
            <person name="Wang A."/>
            <person name="Jiang F."/>
            <person name="Liu H."/>
            <person name="Zhao H."/>
            <person name="Xu D."/>
            <person name="Zhang Y."/>
        </authorList>
    </citation>
    <scope>NUCLEOTIDE SEQUENCE [LARGE SCALE GENOMIC DNA]</scope>
    <source>
        <strain evidence="2">cv. Niubang</strain>
    </source>
</reference>
<dbReference type="Proteomes" id="UP001055879">
    <property type="component" value="Linkage Group LG14"/>
</dbReference>
<name>A0ACB8Y6T8_ARCLA</name>
<keyword evidence="2" id="KW-1185">Reference proteome</keyword>
<organism evidence="1 2">
    <name type="scientific">Arctium lappa</name>
    <name type="common">Greater burdock</name>
    <name type="synonym">Lappa major</name>
    <dbReference type="NCBI Taxonomy" id="4217"/>
    <lineage>
        <taxon>Eukaryota</taxon>
        <taxon>Viridiplantae</taxon>
        <taxon>Streptophyta</taxon>
        <taxon>Embryophyta</taxon>
        <taxon>Tracheophyta</taxon>
        <taxon>Spermatophyta</taxon>
        <taxon>Magnoliopsida</taxon>
        <taxon>eudicotyledons</taxon>
        <taxon>Gunneridae</taxon>
        <taxon>Pentapetalae</taxon>
        <taxon>asterids</taxon>
        <taxon>campanulids</taxon>
        <taxon>Asterales</taxon>
        <taxon>Asteraceae</taxon>
        <taxon>Carduoideae</taxon>
        <taxon>Cardueae</taxon>
        <taxon>Arctiinae</taxon>
        <taxon>Arctium</taxon>
    </lineage>
</organism>
<protein>
    <submittedName>
        <fullName evidence="1">Uncharacterized protein</fullName>
    </submittedName>
</protein>
<accession>A0ACB8Y6T8</accession>
<evidence type="ECO:0000313" key="2">
    <source>
        <dbReference type="Proteomes" id="UP001055879"/>
    </source>
</evidence>
<reference evidence="2" key="1">
    <citation type="journal article" date="2022" name="Mol. Ecol. Resour.">
        <title>The genomes of chicory, endive, great burdock and yacon provide insights into Asteraceae palaeo-polyploidization history and plant inulin production.</title>
        <authorList>
            <person name="Fan W."/>
            <person name="Wang S."/>
            <person name="Wang H."/>
            <person name="Wang A."/>
            <person name="Jiang F."/>
            <person name="Liu H."/>
            <person name="Zhao H."/>
            <person name="Xu D."/>
            <person name="Zhang Y."/>
        </authorList>
    </citation>
    <scope>NUCLEOTIDE SEQUENCE [LARGE SCALE GENOMIC DNA]</scope>
    <source>
        <strain evidence="2">cv. Niubang</strain>
    </source>
</reference>
<dbReference type="EMBL" id="CM042060">
    <property type="protein sequence ID" value="KAI3678988.1"/>
    <property type="molecule type" value="Genomic_DNA"/>
</dbReference>
<gene>
    <name evidence="1" type="ORF">L6452_38293</name>
</gene>